<dbReference type="InterPro" id="IPR006145">
    <property type="entry name" value="PsdUridine_synth_RsuA/RluA"/>
</dbReference>
<comment type="similarity">
    <text evidence="2 5">Belongs to the pseudouridine synthase RluA family.</text>
</comment>
<evidence type="ECO:0000313" key="8">
    <source>
        <dbReference type="Proteomes" id="UP000265801"/>
    </source>
</evidence>
<gene>
    <name evidence="7" type="ORF">D3H55_18600</name>
</gene>
<reference evidence="7 8" key="1">
    <citation type="submission" date="2018-09" db="EMBL/GenBank/DDBJ databases">
        <title>Bacillus saliacetes sp. nov., isolated from Thai shrimp paste (Ka-pi).</title>
        <authorList>
            <person name="Daroonpunt R."/>
            <person name="Tanasupawat S."/>
            <person name="Yiamsombut S."/>
        </authorList>
    </citation>
    <scope>NUCLEOTIDE SEQUENCE [LARGE SCALE GENOMIC DNA]</scope>
    <source>
        <strain evidence="7 8">SKP7-4</strain>
    </source>
</reference>
<evidence type="ECO:0000256" key="4">
    <source>
        <dbReference type="PIRSR" id="PIRSR606225-1"/>
    </source>
</evidence>
<evidence type="ECO:0000256" key="3">
    <source>
        <dbReference type="ARBA" id="ARBA00023235"/>
    </source>
</evidence>
<dbReference type="EC" id="5.4.99.-" evidence="5"/>
<comment type="caution">
    <text evidence="7">The sequence shown here is derived from an EMBL/GenBank/DDBJ whole genome shotgun (WGS) entry which is preliminary data.</text>
</comment>
<dbReference type="Pfam" id="PF00849">
    <property type="entry name" value="PseudoU_synth_2"/>
    <property type="match status" value="1"/>
</dbReference>
<feature type="active site" evidence="4">
    <location>
        <position position="140"/>
    </location>
</feature>
<organism evidence="7 8">
    <name type="scientific">Bacillus salacetis</name>
    <dbReference type="NCBI Taxonomy" id="2315464"/>
    <lineage>
        <taxon>Bacteria</taxon>
        <taxon>Bacillati</taxon>
        <taxon>Bacillota</taxon>
        <taxon>Bacilli</taxon>
        <taxon>Bacillales</taxon>
        <taxon>Bacillaceae</taxon>
        <taxon>Bacillus</taxon>
    </lineage>
</organism>
<dbReference type="OrthoDB" id="9807829at2"/>
<keyword evidence="8" id="KW-1185">Reference proteome</keyword>
<dbReference type="NCBIfam" id="TIGR00005">
    <property type="entry name" value="rluA_subfam"/>
    <property type="match status" value="1"/>
</dbReference>
<dbReference type="EMBL" id="QXIR01000031">
    <property type="protein sequence ID" value="RIW29609.1"/>
    <property type="molecule type" value="Genomic_DNA"/>
</dbReference>
<evidence type="ECO:0000259" key="6">
    <source>
        <dbReference type="Pfam" id="PF00849"/>
    </source>
</evidence>
<evidence type="ECO:0000313" key="7">
    <source>
        <dbReference type="EMBL" id="RIW29609.1"/>
    </source>
</evidence>
<dbReference type="PANTHER" id="PTHR21600:SF71">
    <property type="entry name" value="PSEUDOURIDINE SYNTHASE"/>
    <property type="match status" value="1"/>
</dbReference>
<protein>
    <recommendedName>
        <fullName evidence="5">Pseudouridine synthase</fullName>
        <ecNumber evidence="5">5.4.99.-</ecNumber>
    </recommendedName>
</protein>
<dbReference type="Proteomes" id="UP000265801">
    <property type="component" value="Unassembled WGS sequence"/>
</dbReference>
<accession>A0A3A1QUW7</accession>
<dbReference type="CDD" id="cd02869">
    <property type="entry name" value="PseudoU_synth_RluA_like"/>
    <property type="match status" value="1"/>
</dbReference>
<name>A0A3A1QUW7_9BACI</name>
<dbReference type="PROSITE" id="PS01129">
    <property type="entry name" value="PSI_RLU"/>
    <property type="match status" value="1"/>
</dbReference>
<comment type="function">
    <text evidence="5">Responsible for synthesis of pseudouridine from uracil.</text>
</comment>
<proteinExistence type="inferred from homology"/>
<dbReference type="GO" id="GO:0003723">
    <property type="term" value="F:RNA binding"/>
    <property type="evidence" value="ECO:0007669"/>
    <property type="project" value="InterPro"/>
</dbReference>
<dbReference type="InterPro" id="IPR020103">
    <property type="entry name" value="PsdUridine_synth_cat_dom_sf"/>
</dbReference>
<dbReference type="GO" id="GO:0140098">
    <property type="term" value="F:catalytic activity, acting on RNA"/>
    <property type="evidence" value="ECO:0007669"/>
    <property type="project" value="UniProtKB-ARBA"/>
</dbReference>
<dbReference type="InterPro" id="IPR006225">
    <property type="entry name" value="PsdUridine_synth_RluC/D"/>
</dbReference>
<sequence>MNTCDKGPEFNISIPAKWEKVTAEALMRDIWRAPKKTIHQLRMDKAITLNGKPLHWNQPLNQGDVLHFSLQRFDYGVIPAKMPLIVLYEDAHLLIVNKPAGINTHPNDPHSEKDTLANAVAWHLQDRGENAQVQHIHRLDRDTTGAVIFAKHPLAKGILDRLLAEREIKRTYWAIVHGFLKQKKGTINKAIGRDRHHNSRRRTSPAGQSAVTHFQSLEQNTSKSLSLVQLILDTGRTHQIRVHMSSIGHPLAGDLLYGGTKIANRQALHAKYISLPHPLTGERMTFEAPFLDEPPLFQAFF</sequence>
<dbReference type="RefSeq" id="WP_119548802.1">
    <property type="nucleotide sequence ID" value="NZ_QXIR01000031.1"/>
</dbReference>
<dbReference type="InterPro" id="IPR006224">
    <property type="entry name" value="PsdUridine_synth_RluA-like_CS"/>
</dbReference>
<evidence type="ECO:0000256" key="2">
    <source>
        <dbReference type="ARBA" id="ARBA00010876"/>
    </source>
</evidence>
<dbReference type="FunFam" id="3.30.2350.10:FF:000005">
    <property type="entry name" value="Pseudouridine synthase"/>
    <property type="match status" value="1"/>
</dbReference>
<comment type="catalytic activity">
    <reaction evidence="1 5">
        <text>a uridine in RNA = a pseudouridine in RNA</text>
        <dbReference type="Rhea" id="RHEA:48348"/>
        <dbReference type="Rhea" id="RHEA-COMP:12068"/>
        <dbReference type="Rhea" id="RHEA-COMP:12069"/>
        <dbReference type="ChEBI" id="CHEBI:65314"/>
        <dbReference type="ChEBI" id="CHEBI:65315"/>
    </reaction>
</comment>
<dbReference type="InterPro" id="IPR050188">
    <property type="entry name" value="RluA_PseudoU_synthase"/>
</dbReference>
<evidence type="ECO:0000256" key="5">
    <source>
        <dbReference type="RuleBase" id="RU362028"/>
    </source>
</evidence>
<feature type="domain" description="Pseudouridine synthase RsuA/RluA-like" evidence="6">
    <location>
        <begin position="92"/>
        <end position="246"/>
    </location>
</feature>
<dbReference type="GO" id="GO:0000455">
    <property type="term" value="P:enzyme-directed rRNA pseudouridine synthesis"/>
    <property type="evidence" value="ECO:0007669"/>
    <property type="project" value="TreeGrafter"/>
</dbReference>
<dbReference type="SUPFAM" id="SSF55120">
    <property type="entry name" value="Pseudouridine synthase"/>
    <property type="match status" value="1"/>
</dbReference>
<keyword evidence="3 5" id="KW-0413">Isomerase</keyword>
<dbReference type="PANTHER" id="PTHR21600">
    <property type="entry name" value="MITOCHONDRIAL RNA PSEUDOURIDINE SYNTHASE"/>
    <property type="match status" value="1"/>
</dbReference>
<dbReference type="Gene3D" id="3.30.2350.10">
    <property type="entry name" value="Pseudouridine synthase"/>
    <property type="match status" value="1"/>
</dbReference>
<evidence type="ECO:0000256" key="1">
    <source>
        <dbReference type="ARBA" id="ARBA00000073"/>
    </source>
</evidence>
<dbReference type="AlphaFoldDB" id="A0A3A1QUW7"/>
<dbReference type="GO" id="GO:0009982">
    <property type="term" value="F:pseudouridine synthase activity"/>
    <property type="evidence" value="ECO:0007669"/>
    <property type="project" value="InterPro"/>
</dbReference>